<dbReference type="EMBL" id="CM029054">
    <property type="protein sequence ID" value="KAG2537667.1"/>
    <property type="molecule type" value="Genomic_DNA"/>
</dbReference>
<organism evidence="2 3">
    <name type="scientific">Panicum virgatum</name>
    <name type="common">Blackwell switchgrass</name>
    <dbReference type="NCBI Taxonomy" id="38727"/>
    <lineage>
        <taxon>Eukaryota</taxon>
        <taxon>Viridiplantae</taxon>
        <taxon>Streptophyta</taxon>
        <taxon>Embryophyta</taxon>
        <taxon>Tracheophyta</taxon>
        <taxon>Spermatophyta</taxon>
        <taxon>Magnoliopsida</taxon>
        <taxon>Liliopsida</taxon>
        <taxon>Poales</taxon>
        <taxon>Poaceae</taxon>
        <taxon>PACMAD clade</taxon>
        <taxon>Panicoideae</taxon>
        <taxon>Panicodae</taxon>
        <taxon>Paniceae</taxon>
        <taxon>Panicinae</taxon>
        <taxon>Panicum</taxon>
        <taxon>Panicum sect. Hiantes</taxon>
    </lineage>
</organism>
<evidence type="ECO:0000313" key="3">
    <source>
        <dbReference type="Proteomes" id="UP000823388"/>
    </source>
</evidence>
<reference evidence="2" key="1">
    <citation type="submission" date="2020-05" db="EMBL/GenBank/DDBJ databases">
        <title>WGS assembly of Panicum virgatum.</title>
        <authorList>
            <person name="Lovell J.T."/>
            <person name="Jenkins J."/>
            <person name="Shu S."/>
            <person name="Juenger T.E."/>
            <person name="Schmutz J."/>
        </authorList>
    </citation>
    <scope>NUCLEOTIDE SEQUENCE</scope>
    <source>
        <strain evidence="2">AP13</strain>
    </source>
</reference>
<accession>A0A8T0MKH8</accession>
<keyword evidence="1" id="KW-1133">Transmembrane helix</keyword>
<feature type="transmembrane region" description="Helical" evidence="1">
    <location>
        <begin position="135"/>
        <end position="155"/>
    </location>
</feature>
<feature type="transmembrane region" description="Helical" evidence="1">
    <location>
        <begin position="62"/>
        <end position="89"/>
    </location>
</feature>
<evidence type="ECO:0000256" key="1">
    <source>
        <dbReference type="SAM" id="Phobius"/>
    </source>
</evidence>
<dbReference type="Proteomes" id="UP000823388">
    <property type="component" value="Chromosome 9N"/>
</dbReference>
<proteinExistence type="predicted"/>
<dbReference type="AlphaFoldDB" id="A0A8T0MKH8"/>
<name>A0A8T0MKH8_PANVG</name>
<protein>
    <submittedName>
        <fullName evidence="2">Uncharacterized protein</fullName>
    </submittedName>
</protein>
<keyword evidence="1" id="KW-0472">Membrane</keyword>
<evidence type="ECO:0000313" key="2">
    <source>
        <dbReference type="EMBL" id="KAG2537667.1"/>
    </source>
</evidence>
<gene>
    <name evidence="2" type="ORF">PVAP13_9NG265273</name>
</gene>
<sequence length="158" mass="17813">MRSSKQKSSLLPLIGPPFSQLLVLMADDEISNHLLRKPLELLPELLHGGLVVLLDARSQLTWGLLAVAAIGGAAERVSGTCIVFGFLNYWCCDNQYCFWIVPIYLLYSQFGRMFFFSNELAADAARREKFCLDHMVGICFLVHVCVFELVLWNLLGKD</sequence>
<keyword evidence="3" id="KW-1185">Reference proteome</keyword>
<keyword evidence="1" id="KW-0812">Transmembrane</keyword>
<feature type="transmembrane region" description="Helical" evidence="1">
    <location>
        <begin position="96"/>
        <end position="115"/>
    </location>
</feature>
<comment type="caution">
    <text evidence="2">The sequence shown here is derived from an EMBL/GenBank/DDBJ whole genome shotgun (WGS) entry which is preliminary data.</text>
</comment>